<feature type="coiled-coil region" evidence="1">
    <location>
        <begin position="202"/>
        <end position="229"/>
    </location>
</feature>
<feature type="chain" id="PRO_5001776127" description="Sporulation protein" evidence="3">
    <location>
        <begin position="25"/>
        <end position="270"/>
    </location>
</feature>
<organism evidence="4 5">
    <name type="scientific">Metabacillus indicus</name>
    <name type="common">Bacillus indicus</name>
    <dbReference type="NCBI Taxonomy" id="246786"/>
    <lineage>
        <taxon>Bacteria</taxon>
        <taxon>Bacillati</taxon>
        <taxon>Bacillota</taxon>
        <taxon>Bacilli</taxon>
        <taxon>Bacillales</taxon>
        <taxon>Bacillaceae</taxon>
        <taxon>Metabacillus</taxon>
    </lineage>
</organism>
<dbReference type="Proteomes" id="UP000028549">
    <property type="component" value="Unassembled WGS sequence"/>
</dbReference>
<dbReference type="RefSeq" id="WP_029566041.1">
    <property type="nucleotide sequence ID" value="NZ_CP176757.1"/>
</dbReference>
<keyword evidence="2" id="KW-0472">Membrane</keyword>
<dbReference type="EMBL" id="JNVC02000004">
    <property type="protein sequence ID" value="KEZ53025.1"/>
    <property type="molecule type" value="Genomic_DNA"/>
</dbReference>
<proteinExistence type="predicted"/>
<dbReference type="InterPro" id="IPR014231">
    <property type="entry name" value="Spore_YpjB"/>
</dbReference>
<feature type="transmembrane region" description="Helical" evidence="2">
    <location>
        <begin position="232"/>
        <end position="252"/>
    </location>
</feature>
<comment type="caution">
    <text evidence="4">The sequence shown here is derived from an EMBL/GenBank/DDBJ whole genome shotgun (WGS) entry which is preliminary data.</text>
</comment>
<evidence type="ECO:0000256" key="2">
    <source>
        <dbReference type="SAM" id="Phobius"/>
    </source>
</evidence>
<dbReference type="AlphaFoldDB" id="A0A084H0B3"/>
<reference evidence="4 5" key="1">
    <citation type="journal article" date="2005" name="Int. J. Syst. Evol. Microbiol.">
        <title>Bacillus cibi sp. nov., isolated from jeotgal, a traditional Korean fermented seafood.</title>
        <authorList>
            <person name="Yoon J.H."/>
            <person name="Lee C.H."/>
            <person name="Oh T.K."/>
        </authorList>
    </citation>
    <scope>NUCLEOTIDE SEQUENCE [LARGE SCALE GENOMIC DNA]</scope>
    <source>
        <strain evidence="4 5">DSM 16189</strain>
    </source>
</reference>
<evidence type="ECO:0000256" key="1">
    <source>
        <dbReference type="SAM" id="Coils"/>
    </source>
</evidence>
<evidence type="ECO:0000256" key="3">
    <source>
        <dbReference type="SAM" id="SignalP"/>
    </source>
</evidence>
<keyword evidence="2" id="KW-0812">Transmembrane</keyword>
<keyword evidence="1" id="KW-0175">Coiled coil</keyword>
<keyword evidence="3" id="KW-0732">Signal</keyword>
<protein>
    <recommendedName>
        <fullName evidence="6">Sporulation protein</fullName>
    </recommendedName>
</protein>
<dbReference type="OrthoDB" id="2988195at2"/>
<evidence type="ECO:0000313" key="4">
    <source>
        <dbReference type="EMBL" id="KEZ53025.1"/>
    </source>
</evidence>
<dbReference type="NCBIfam" id="TIGR02878">
    <property type="entry name" value="spore_ypjB"/>
    <property type="match status" value="1"/>
</dbReference>
<feature type="signal peptide" evidence="3">
    <location>
        <begin position="1"/>
        <end position="24"/>
    </location>
</feature>
<accession>A0A084H0B3</accession>
<dbReference type="Pfam" id="PF09577">
    <property type="entry name" value="Spore_YpjB"/>
    <property type="match status" value="1"/>
</dbReference>
<gene>
    <name evidence="4" type="ORF">GS18_0209445</name>
</gene>
<sequence>MKKRIAAMAVFMIMALALPFYSLADHRAGHMDSSWDDLNKLTDTALQLTKQNRFEESLQLVNYFGREFEKSIKGNNDVSAAEIRTISASQQTAVDKLQETGASPDQKVRALIRLRLVVDAAASEHQPLWSSMEAPVMSAFTQVKDGVKDGNNQAFEQNWEEFVSLYETVYPSMLMDLESEQLKRIEAHKSVVEDSFFAEIPVESQVNQLTLMEEDLQNLFERVKEDEADPSLWWVMISTGSIIFMALSYTGWRKYKGEKDKMNRERDFNK</sequence>
<dbReference type="STRING" id="246786.GS18_0209445"/>
<keyword evidence="2" id="KW-1133">Transmembrane helix</keyword>
<evidence type="ECO:0000313" key="5">
    <source>
        <dbReference type="Proteomes" id="UP000028549"/>
    </source>
</evidence>
<evidence type="ECO:0008006" key="6">
    <source>
        <dbReference type="Google" id="ProtNLM"/>
    </source>
</evidence>
<name>A0A084H0B3_METID</name>
<keyword evidence="5" id="KW-1185">Reference proteome</keyword>